<dbReference type="PANTHER" id="PTHR34183">
    <property type="entry name" value="ENDOLYTIC PEPTIDOGLYCAN TRANSGLYCOSYLASE RLPA"/>
    <property type="match status" value="1"/>
</dbReference>
<dbReference type="InterPro" id="IPR036908">
    <property type="entry name" value="RlpA-like_sf"/>
</dbReference>
<dbReference type="SUPFAM" id="SSF110997">
    <property type="entry name" value="Sporulation related repeat"/>
    <property type="match status" value="1"/>
</dbReference>
<dbReference type="SUPFAM" id="SSF50685">
    <property type="entry name" value="Barwin-like endoglucanases"/>
    <property type="match status" value="1"/>
</dbReference>
<evidence type="ECO:0000313" key="8">
    <source>
        <dbReference type="EMBL" id="PZQ20500.1"/>
    </source>
</evidence>
<dbReference type="InterPro" id="IPR034718">
    <property type="entry name" value="RlpA"/>
</dbReference>
<feature type="region of interest" description="Disordered" evidence="6">
    <location>
        <begin position="29"/>
        <end position="49"/>
    </location>
</feature>
<keyword evidence="4" id="KW-1003">Cell membrane</keyword>
<dbReference type="NCBIfam" id="TIGR00413">
    <property type="entry name" value="rlpA"/>
    <property type="match status" value="1"/>
</dbReference>
<reference evidence="8 9" key="1">
    <citation type="submission" date="2017-08" db="EMBL/GenBank/DDBJ databases">
        <title>Infants hospitalized years apart are colonized by the same room-sourced microbial strains.</title>
        <authorList>
            <person name="Brooks B."/>
            <person name="Olm M.R."/>
            <person name="Firek B.A."/>
            <person name="Baker R."/>
            <person name="Thomas B.C."/>
            <person name="Morowitz M.J."/>
            <person name="Banfield J.F."/>
        </authorList>
    </citation>
    <scope>NUCLEOTIDE SEQUENCE [LARGE SCALE GENOMIC DNA]</scope>
    <source>
        <strain evidence="8">S2_005_003_R2_47</strain>
    </source>
</reference>
<protein>
    <recommendedName>
        <fullName evidence="4">Endolytic peptidoglycan transglycosylase RlpA</fullName>
        <ecNumber evidence="4">4.2.2.-</ecNumber>
    </recommendedName>
</protein>
<feature type="compositionally biased region" description="Low complexity" evidence="6">
    <location>
        <begin position="224"/>
        <end position="237"/>
    </location>
</feature>
<dbReference type="GO" id="GO:0009279">
    <property type="term" value="C:cell outer membrane"/>
    <property type="evidence" value="ECO:0007669"/>
    <property type="project" value="TreeGrafter"/>
</dbReference>
<name>A0A2W5N337_SPHMC</name>
<keyword evidence="2 4" id="KW-0456">Lyase</keyword>
<dbReference type="Gene3D" id="2.40.40.10">
    <property type="entry name" value="RlpA-like domain"/>
    <property type="match status" value="1"/>
</dbReference>
<dbReference type="CDD" id="cd22268">
    <property type="entry name" value="DPBB_RlpA-like"/>
    <property type="match status" value="1"/>
</dbReference>
<dbReference type="InterPro" id="IPR007730">
    <property type="entry name" value="SPOR-like_dom"/>
</dbReference>
<evidence type="ECO:0000256" key="5">
    <source>
        <dbReference type="RuleBase" id="RU003495"/>
    </source>
</evidence>
<dbReference type="GO" id="GO:0005886">
    <property type="term" value="C:plasma membrane"/>
    <property type="evidence" value="ECO:0007669"/>
    <property type="project" value="UniProtKB-SubCell"/>
</dbReference>
<comment type="caution">
    <text evidence="8">The sequence shown here is derived from an EMBL/GenBank/DDBJ whole genome shotgun (WGS) entry which is preliminary data.</text>
</comment>
<feature type="region of interest" description="Disordered" evidence="6">
    <location>
        <begin position="224"/>
        <end position="274"/>
    </location>
</feature>
<accession>A0A2W5N337</accession>
<keyword evidence="1" id="KW-0732">Signal</keyword>
<dbReference type="InterPro" id="IPR009009">
    <property type="entry name" value="RlpA-like_DPBB"/>
</dbReference>
<keyword evidence="4" id="KW-0564">Palmitate</keyword>
<evidence type="ECO:0000256" key="2">
    <source>
        <dbReference type="ARBA" id="ARBA00023239"/>
    </source>
</evidence>
<dbReference type="GO" id="GO:0071555">
    <property type="term" value="P:cell wall organization"/>
    <property type="evidence" value="ECO:0007669"/>
    <property type="project" value="UniProtKB-KW"/>
</dbReference>
<evidence type="ECO:0000256" key="6">
    <source>
        <dbReference type="SAM" id="MobiDB-lite"/>
    </source>
</evidence>
<proteinExistence type="inferred from homology"/>
<gene>
    <name evidence="4" type="primary">rlpA</name>
    <name evidence="8" type="ORF">DI569_15300</name>
</gene>
<dbReference type="Pfam" id="PF05036">
    <property type="entry name" value="SPOR"/>
    <property type="match status" value="1"/>
</dbReference>
<dbReference type="Gene3D" id="3.30.70.1070">
    <property type="entry name" value="Sporulation related repeat"/>
    <property type="match status" value="1"/>
</dbReference>
<feature type="domain" description="SPOR" evidence="7">
    <location>
        <begin position="271"/>
        <end position="341"/>
    </location>
</feature>
<evidence type="ECO:0000259" key="7">
    <source>
        <dbReference type="PROSITE" id="PS51724"/>
    </source>
</evidence>
<organism evidence="8 9">
    <name type="scientific">Sphingopyxis macrogoltabida</name>
    <name type="common">Sphingomonas macrogoltabidus</name>
    <dbReference type="NCBI Taxonomy" id="33050"/>
    <lineage>
        <taxon>Bacteria</taxon>
        <taxon>Pseudomonadati</taxon>
        <taxon>Pseudomonadota</taxon>
        <taxon>Alphaproteobacteria</taxon>
        <taxon>Sphingomonadales</taxon>
        <taxon>Sphingomonadaceae</taxon>
        <taxon>Sphingopyxis</taxon>
    </lineage>
</organism>
<dbReference type="PROSITE" id="PS51257">
    <property type="entry name" value="PROKAR_LIPOPROTEIN"/>
    <property type="match status" value="1"/>
</dbReference>
<comment type="similarity">
    <text evidence="4 5">Belongs to the RlpA family.</text>
</comment>
<dbReference type="GO" id="GO:0000270">
    <property type="term" value="P:peptidoglycan metabolic process"/>
    <property type="evidence" value="ECO:0007669"/>
    <property type="project" value="UniProtKB-UniRule"/>
</dbReference>
<evidence type="ECO:0000256" key="3">
    <source>
        <dbReference type="ARBA" id="ARBA00023316"/>
    </source>
</evidence>
<dbReference type="Proteomes" id="UP000248597">
    <property type="component" value="Unassembled WGS sequence"/>
</dbReference>
<evidence type="ECO:0000313" key="9">
    <source>
        <dbReference type="Proteomes" id="UP000248597"/>
    </source>
</evidence>
<dbReference type="EMBL" id="QFPJ01000057">
    <property type="protein sequence ID" value="PZQ20500.1"/>
    <property type="molecule type" value="Genomic_DNA"/>
</dbReference>
<dbReference type="PANTHER" id="PTHR34183:SF1">
    <property type="entry name" value="ENDOLYTIC PEPTIDOGLYCAN TRANSGLYCOSYLASE RLPA"/>
    <property type="match status" value="1"/>
</dbReference>
<comment type="subcellular location">
    <subcellularLocation>
        <location evidence="4">Cell membrane</location>
        <topology evidence="4">Lipid-anchor</topology>
    </subcellularLocation>
</comment>
<dbReference type="AlphaFoldDB" id="A0A2W5N337"/>
<dbReference type="PROSITE" id="PS51724">
    <property type="entry name" value="SPOR"/>
    <property type="match status" value="1"/>
</dbReference>
<dbReference type="InterPro" id="IPR012997">
    <property type="entry name" value="RplA"/>
</dbReference>
<sequence>MKSIVRGGVSGGLLAGAMLTLSACGSVDGKRDSGPAVGPSPVAADDAVGDRPVKLGAPFTIGGTTYTPADIPDYDDVGYASWYGDELAGRPTANGEDFDPAGISAAHKTLPLPSYVEITALDTGRTILVRVNDRGPMVNDRLIDLSRGAAEQLGITGGVAAVRVRRTNPPQAERAQLRAGKAIPERIATPDSLLAILRRKMKDVPVPANAPAAAATAAPAAKPAASAPQPAAPVASAGQKPGDDRFIVEGPGTKPAARPVTTPAPPAQAAPSAGGGYTVQVAAFSSKARADTTARLVGGTVSKAGNVWRVRIGPLASDAEAQAALAKAKSKGFRDAVVVRDR</sequence>
<evidence type="ECO:0000256" key="1">
    <source>
        <dbReference type="ARBA" id="ARBA00022729"/>
    </source>
</evidence>
<keyword evidence="3 4" id="KW-0961">Cell wall biogenesis/degradation</keyword>
<comment type="function">
    <text evidence="4">Lytic transglycosylase with a strong preference for naked glycan strands that lack stem peptides.</text>
</comment>
<dbReference type="GO" id="GO:0008932">
    <property type="term" value="F:lytic endotransglycosylase activity"/>
    <property type="evidence" value="ECO:0007669"/>
    <property type="project" value="UniProtKB-UniRule"/>
</dbReference>
<keyword evidence="4" id="KW-0472">Membrane</keyword>
<dbReference type="HAMAP" id="MF_02071">
    <property type="entry name" value="RlpA"/>
    <property type="match status" value="1"/>
</dbReference>
<keyword evidence="4 8" id="KW-0449">Lipoprotein</keyword>
<evidence type="ECO:0000256" key="4">
    <source>
        <dbReference type="HAMAP-Rule" id="MF_02071"/>
    </source>
</evidence>
<dbReference type="Pfam" id="PF03330">
    <property type="entry name" value="DPBB_1"/>
    <property type="match status" value="1"/>
</dbReference>
<dbReference type="GO" id="GO:0042834">
    <property type="term" value="F:peptidoglycan binding"/>
    <property type="evidence" value="ECO:0007669"/>
    <property type="project" value="InterPro"/>
</dbReference>
<dbReference type="EC" id="4.2.2.-" evidence="4"/>
<dbReference type="InterPro" id="IPR036680">
    <property type="entry name" value="SPOR-like_sf"/>
</dbReference>